<sequence>MQKRKNTRLPSCPRNTNRRLHPLRQLSSVPVETSPTPNSSFKSGIAVGGEAQNLEGPFSKDHSIEEADSEGESVKTARDSDSDPETEVDLRAGSPVIPIGGQQFLVPSGHIVQPQIQAMAAVRKFISPPFFRHAPQWMEHYETISSHNGSSNDEKCNNFNMYLDDTARNWYLCARIPNDWEDTMTQPAAGGNPATPAVTGLRSMFLKEFQSDN</sequence>
<name>A0ABR0AS90_9CRUS</name>
<feature type="compositionally biased region" description="Basic and acidic residues" evidence="1">
    <location>
        <begin position="72"/>
        <end position="81"/>
    </location>
</feature>
<evidence type="ECO:0000313" key="3">
    <source>
        <dbReference type="Proteomes" id="UP001234178"/>
    </source>
</evidence>
<keyword evidence="3" id="KW-1185">Reference proteome</keyword>
<organism evidence="2 3">
    <name type="scientific">Daphnia magna</name>
    <dbReference type="NCBI Taxonomy" id="35525"/>
    <lineage>
        <taxon>Eukaryota</taxon>
        <taxon>Metazoa</taxon>
        <taxon>Ecdysozoa</taxon>
        <taxon>Arthropoda</taxon>
        <taxon>Crustacea</taxon>
        <taxon>Branchiopoda</taxon>
        <taxon>Diplostraca</taxon>
        <taxon>Cladocera</taxon>
        <taxon>Anomopoda</taxon>
        <taxon>Daphniidae</taxon>
        <taxon>Daphnia</taxon>
    </lineage>
</organism>
<feature type="region of interest" description="Disordered" evidence="1">
    <location>
        <begin position="1"/>
        <end position="88"/>
    </location>
</feature>
<dbReference type="Proteomes" id="UP001234178">
    <property type="component" value="Unassembled WGS sequence"/>
</dbReference>
<protein>
    <submittedName>
        <fullName evidence="2">Uncharacterized protein</fullName>
    </submittedName>
</protein>
<dbReference type="PANTHER" id="PTHR33194:SF4">
    <property type="entry name" value="CCHC-TYPE DOMAIN-CONTAINING PROTEIN"/>
    <property type="match status" value="1"/>
</dbReference>
<dbReference type="PANTHER" id="PTHR33194">
    <property type="entry name" value="ZINC KNUCKLE DOMAINCONTAINING PROTEIN"/>
    <property type="match status" value="1"/>
</dbReference>
<dbReference type="EMBL" id="JAOYFB010000038">
    <property type="protein sequence ID" value="KAK4027990.1"/>
    <property type="molecule type" value="Genomic_DNA"/>
</dbReference>
<comment type="caution">
    <text evidence="2">The sequence shown here is derived from an EMBL/GenBank/DDBJ whole genome shotgun (WGS) entry which is preliminary data.</text>
</comment>
<proteinExistence type="predicted"/>
<accession>A0ABR0AS90</accession>
<reference evidence="2 3" key="1">
    <citation type="journal article" date="2023" name="Nucleic Acids Res.">
        <title>The hologenome of Daphnia magna reveals possible DNA methylation and microbiome-mediated evolution of the host genome.</title>
        <authorList>
            <person name="Chaturvedi A."/>
            <person name="Li X."/>
            <person name="Dhandapani V."/>
            <person name="Marshall H."/>
            <person name="Kissane S."/>
            <person name="Cuenca-Cambronero M."/>
            <person name="Asole G."/>
            <person name="Calvet F."/>
            <person name="Ruiz-Romero M."/>
            <person name="Marangio P."/>
            <person name="Guigo R."/>
            <person name="Rago D."/>
            <person name="Mirbahai L."/>
            <person name="Eastwood N."/>
            <person name="Colbourne J.K."/>
            <person name="Zhou J."/>
            <person name="Mallon E."/>
            <person name="Orsini L."/>
        </authorList>
    </citation>
    <scope>NUCLEOTIDE SEQUENCE [LARGE SCALE GENOMIC DNA]</scope>
    <source>
        <strain evidence="2">LRV0_1</strain>
    </source>
</reference>
<evidence type="ECO:0000256" key="1">
    <source>
        <dbReference type="SAM" id="MobiDB-lite"/>
    </source>
</evidence>
<feature type="compositionally biased region" description="Polar residues" evidence="1">
    <location>
        <begin position="25"/>
        <end position="42"/>
    </location>
</feature>
<gene>
    <name evidence="2" type="ORF">OUZ56_017153</name>
</gene>
<evidence type="ECO:0000313" key="2">
    <source>
        <dbReference type="EMBL" id="KAK4027990.1"/>
    </source>
</evidence>